<gene>
    <name evidence="3" type="ORF">FRUB_08406</name>
</gene>
<dbReference type="AlphaFoldDB" id="A0A225D4H8"/>
<reference evidence="4" key="1">
    <citation type="submission" date="2017-06" db="EMBL/GenBank/DDBJ databases">
        <title>Genome analysis of Fimbriiglobus ruber SP5, the first member of the order Planctomycetales with confirmed chitinolytic capability.</title>
        <authorList>
            <person name="Ravin N.V."/>
            <person name="Rakitin A.L."/>
            <person name="Ivanova A.A."/>
            <person name="Beletsky A.V."/>
            <person name="Kulichevskaya I.S."/>
            <person name="Mardanov A.V."/>
            <person name="Dedysh S.N."/>
        </authorList>
    </citation>
    <scope>NUCLEOTIDE SEQUENCE [LARGE SCALE GENOMIC DNA]</scope>
    <source>
        <strain evidence="4">SP5</strain>
    </source>
</reference>
<feature type="chain" id="PRO_5012036359" evidence="2">
    <location>
        <begin position="23"/>
        <end position="541"/>
    </location>
</feature>
<keyword evidence="4" id="KW-1185">Reference proteome</keyword>
<name>A0A225D4H8_9BACT</name>
<dbReference type="Proteomes" id="UP000214646">
    <property type="component" value="Unassembled WGS sequence"/>
</dbReference>
<evidence type="ECO:0000256" key="2">
    <source>
        <dbReference type="SAM" id="SignalP"/>
    </source>
</evidence>
<dbReference type="RefSeq" id="WP_088258949.1">
    <property type="nucleotide sequence ID" value="NZ_NIDE01000017.1"/>
</dbReference>
<organism evidence="3 4">
    <name type="scientific">Fimbriiglobus ruber</name>
    <dbReference type="NCBI Taxonomy" id="1908690"/>
    <lineage>
        <taxon>Bacteria</taxon>
        <taxon>Pseudomonadati</taxon>
        <taxon>Planctomycetota</taxon>
        <taxon>Planctomycetia</taxon>
        <taxon>Gemmatales</taxon>
        <taxon>Gemmataceae</taxon>
        <taxon>Fimbriiglobus</taxon>
    </lineage>
</organism>
<evidence type="ECO:0000313" key="3">
    <source>
        <dbReference type="EMBL" id="OWK35843.1"/>
    </source>
</evidence>
<sequence length="541" mass="57331">MARFRPVALACAVLCVVSTARAQTPLDRALVVQRTIADANELLVASKSAAAVAVLEKHLTEADGSRAYLDLLRKAYGLELTRLQLANDDPKRVADVRTKLALLGATPDSPNTAVPAPAEPVAPPPFPGQQPVVGEPVNPLPTPPLAPLTPAVPPPGGVPVVTGEPTPAAAPSDVLCKAAALFKEASAELLGQPKDEPRKFGLAAALFQTAFMSKVEMSPDQLAAWAYCRVRLANDRLKREGSDPVVAAEVVNEVEDALKLVPGNAALQKVGGNIVAVARLRAAAGPAPAKGDRPTAGGSDGWELVETANFRVKHKGQRDSAEALGRAAEAQREQIFGRWSGPPGSAWGPKCEIVLHPTAAGFATATKQPAEATGRAVVHLAESRVTERRIDLRADDPAAADDALPRELTHVILADLFPHAAPPVWAETGMAVLASSPAELERYRRTFARYGQSGKLMPVETLFGLKGPPAERVTEFYVESVSLVEFLVKWKGEKAFKTFLGDSQRYGLVSALTRQYGLAGAAQLQDAWLRGERTSARGQTP</sequence>
<accession>A0A225D4H8</accession>
<proteinExistence type="predicted"/>
<protein>
    <submittedName>
        <fullName evidence="3">Uncharacterized protein</fullName>
    </submittedName>
</protein>
<comment type="caution">
    <text evidence="3">The sequence shown here is derived from an EMBL/GenBank/DDBJ whole genome shotgun (WGS) entry which is preliminary data.</text>
</comment>
<feature type="signal peptide" evidence="2">
    <location>
        <begin position="1"/>
        <end position="22"/>
    </location>
</feature>
<dbReference type="OrthoDB" id="260154at2"/>
<feature type="compositionally biased region" description="Pro residues" evidence="1">
    <location>
        <begin position="117"/>
        <end position="127"/>
    </location>
</feature>
<evidence type="ECO:0000256" key="1">
    <source>
        <dbReference type="SAM" id="MobiDB-lite"/>
    </source>
</evidence>
<evidence type="ECO:0000313" key="4">
    <source>
        <dbReference type="Proteomes" id="UP000214646"/>
    </source>
</evidence>
<feature type="region of interest" description="Disordered" evidence="1">
    <location>
        <begin position="106"/>
        <end position="127"/>
    </location>
</feature>
<dbReference type="EMBL" id="NIDE01000017">
    <property type="protein sequence ID" value="OWK35843.1"/>
    <property type="molecule type" value="Genomic_DNA"/>
</dbReference>
<keyword evidence="2" id="KW-0732">Signal</keyword>